<evidence type="ECO:0000256" key="1">
    <source>
        <dbReference type="ARBA" id="ARBA00005361"/>
    </source>
</evidence>
<dbReference type="PANTHER" id="PTHR21255">
    <property type="entry name" value="T-COMPLEX-ASSOCIATED-TESTIS-EXPRESSED 1/ DYNEIN LIGHT CHAIN"/>
    <property type="match status" value="1"/>
</dbReference>
<evidence type="ECO:0000313" key="3">
    <source>
        <dbReference type="EMBL" id="KAH3846065.1"/>
    </source>
</evidence>
<dbReference type="AlphaFoldDB" id="A0A9D4KTY7"/>
<dbReference type="Proteomes" id="UP000828390">
    <property type="component" value="Unassembled WGS sequence"/>
</dbReference>
<dbReference type="InterPro" id="IPR005334">
    <property type="entry name" value="Tctex-1-like"/>
</dbReference>
<organism evidence="3 4">
    <name type="scientific">Dreissena polymorpha</name>
    <name type="common">Zebra mussel</name>
    <name type="synonym">Mytilus polymorpha</name>
    <dbReference type="NCBI Taxonomy" id="45954"/>
    <lineage>
        <taxon>Eukaryota</taxon>
        <taxon>Metazoa</taxon>
        <taxon>Spiralia</taxon>
        <taxon>Lophotrochozoa</taxon>
        <taxon>Mollusca</taxon>
        <taxon>Bivalvia</taxon>
        <taxon>Autobranchia</taxon>
        <taxon>Heteroconchia</taxon>
        <taxon>Euheterodonta</taxon>
        <taxon>Imparidentia</taxon>
        <taxon>Neoheterodontei</taxon>
        <taxon>Myida</taxon>
        <taxon>Dreissenoidea</taxon>
        <taxon>Dreissenidae</taxon>
        <taxon>Dreissena</taxon>
    </lineage>
</organism>
<reference evidence="3" key="2">
    <citation type="submission" date="2020-11" db="EMBL/GenBank/DDBJ databases">
        <authorList>
            <person name="McCartney M.A."/>
            <person name="Auch B."/>
            <person name="Kono T."/>
            <person name="Mallez S."/>
            <person name="Becker A."/>
            <person name="Gohl D.M."/>
            <person name="Silverstein K.A.T."/>
            <person name="Koren S."/>
            <person name="Bechman K.B."/>
            <person name="Herman A."/>
            <person name="Abrahante J.E."/>
            <person name="Garbe J."/>
        </authorList>
    </citation>
    <scope>NUCLEOTIDE SEQUENCE</scope>
    <source>
        <strain evidence="3">Duluth1</strain>
        <tissue evidence="3">Whole animal</tissue>
    </source>
</reference>
<dbReference type="Pfam" id="PF03645">
    <property type="entry name" value="Tctex-1"/>
    <property type="match status" value="1"/>
</dbReference>
<dbReference type="GO" id="GO:0005737">
    <property type="term" value="C:cytoplasm"/>
    <property type="evidence" value="ECO:0007669"/>
    <property type="project" value="TreeGrafter"/>
</dbReference>
<dbReference type="GO" id="GO:0007018">
    <property type="term" value="P:microtubule-based movement"/>
    <property type="evidence" value="ECO:0007669"/>
    <property type="project" value="TreeGrafter"/>
</dbReference>
<dbReference type="EMBL" id="JAIWYP010000003">
    <property type="protein sequence ID" value="KAH3846065.1"/>
    <property type="molecule type" value="Genomic_DNA"/>
</dbReference>
<reference evidence="3" key="1">
    <citation type="journal article" date="2019" name="bioRxiv">
        <title>The Genome of the Zebra Mussel, Dreissena polymorpha: A Resource for Invasive Species Research.</title>
        <authorList>
            <person name="McCartney M.A."/>
            <person name="Auch B."/>
            <person name="Kono T."/>
            <person name="Mallez S."/>
            <person name="Zhang Y."/>
            <person name="Obille A."/>
            <person name="Becker A."/>
            <person name="Abrahante J.E."/>
            <person name="Garbe J."/>
            <person name="Badalamenti J.P."/>
            <person name="Herman A."/>
            <person name="Mangelson H."/>
            <person name="Liachko I."/>
            <person name="Sullivan S."/>
            <person name="Sone E.D."/>
            <person name="Koren S."/>
            <person name="Silverstein K.A.T."/>
            <person name="Beckman K.B."/>
            <person name="Gohl D.M."/>
        </authorList>
    </citation>
    <scope>NUCLEOTIDE SEQUENCE</scope>
    <source>
        <strain evidence="3">Duluth1</strain>
        <tissue evidence="3">Whole animal</tissue>
    </source>
</reference>
<dbReference type="OrthoDB" id="10248487at2759"/>
<feature type="region of interest" description="Disordered" evidence="2">
    <location>
        <begin position="1"/>
        <end position="59"/>
    </location>
</feature>
<dbReference type="Gene3D" id="3.30.1140.40">
    <property type="entry name" value="Tctex-1"/>
    <property type="match status" value="1"/>
</dbReference>
<evidence type="ECO:0000313" key="4">
    <source>
        <dbReference type="Proteomes" id="UP000828390"/>
    </source>
</evidence>
<proteinExistence type="inferred from homology"/>
<dbReference type="CDD" id="cd21451">
    <property type="entry name" value="DLC-like_TCTEX1D"/>
    <property type="match status" value="1"/>
</dbReference>
<feature type="compositionally biased region" description="Polar residues" evidence="2">
    <location>
        <begin position="43"/>
        <end position="55"/>
    </location>
</feature>
<sequence>MENSSLSREKLKAHNATEKHHEGGSKHDTFSMKTPMSRDRAGTMQSESSTGTGTHSKLKLQRLRHKIKLVTGSFSKSGSESQITKHFENTYRTEPKNGTRFKTKAAEDIISQVLDGNLKGKPYDSKKFPNLAKSLAELIKERVKNSGCERYKIVAHVTILENKGQSLRQVSRSLWNKETDNYATVSFEGNGFTAIGSVFATYYD</sequence>
<dbReference type="GO" id="GO:0045505">
    <property type="term" value="F:dynein intermediate chain binding"/>
    <property type="evidence" value="ECO:0007669"/>
    <property type="project" value="TreeGrafter"/>
</dbReference>
<keyword evidence="4" id="KW-1185">Reference proteome</keyword>
<dbReference type="PANTHER" id="PTHR21255:SF7">
    <property type="entry name" value="DYNEIN LIGHT CHAIN TCTEX-TYPE PROTEIN 2B"/>
    <property type="match status" value="1"/>
</dbReference>
<feature type="compositionally biased region" description="Basic and acidic residues" evidence="2">
    <location>
        <begin position="7"/>
        <end position="41"/>
    </location>
</feature>
<comment type="similarity">
    <text evidence="1">Belongs to the dynein light chain Tctex-type family.</text>
</comment>
<evidence type="ECO:0000256" key="2">
    <source>
        <dbReference type="SAM" id="MobiDB-lite"/>
    </source>
</evidence>
<protein>
    <submittedName>
        <fullName evidence="3">Uncharacterized protein</fullName>
    </submittedName>
</protein>
<gene>
    <name evidence="3" type="ORF">DPMN_088359</name>
</gene>
<name>A0A9D4KTY7_DREPO</name>
<dbReference type="InterPro" id="IPR038586">
    <property type="entry name" value="Tctex-1-like_sf"/>
</dbReference>
<dbReference type="GO" id="GO:0005868">
    <property type="term" value="C:cytoplasmic dynein complex"/>
    <property type="evidence" value="ECO:0007669"/>
    <property type="project" value="TreeGrafter"/>
</dbReference>
<comment type="caution">
    <text evidence="3">The sequence shown here is derived from an EMBL/GenBank/DDBJ whole genome shotgun (WGS) entry which is preliminary data.</text>
</comment>
<accession>A0A9D4KTY7</accession>